<accession>A0ABP6QNI3</accession>
<dbReference type="EMBL" id="BAAAUV010000039">
    <property type="protein sequence ID" value="GAA3239710.1"/>
    <property type="molecule type" value="Genomic_DNA"/>
</dbReference>
<dbReference type="Proteomes" id="UP001501237">
    <property type="component" value="Unassembled WGS sequence"/>
</dbReference>
<evidence type="ECO:0000256" key="1">
    <source>
        <dbReference type="SAM" id="MobiDB-lite"/>
    </source>
</evidence>
<evidence type="ECO:0000313" key="2">
    <source>
        <dbReference type="EMBL" id="GAA3239710.1"/>
    </source>
</evidence>
<organism evidence="2 3">
    <name type="scientific">Actinocorallia longicatena</name>
    <dbReference type="NCBI Taxonomy" id="111803"/>
    <lineage>
        <taxon>Bacteria</taxon>
        <taxon>Bacillati</taxon>
        <taxon>Actinomycetota</taxon>
        <taxon>Actinomycetes</taxon>
        <taxon>Streptosporangiales</taxon>
        <taxon>Thermomonosporaceae</taxon>
        <taxon>Actinocorallia</taxon>
    </lineage>
</organism>
<feature type="region of interest" description="Disordered" evidence="1">
    <location>
        <begin position="1"/>
        <end position="39"/>
    </location>
</feature>
<reference evidence="3" key="1">
    <citation type="journal article" date="2019" name="Int. J. Syst. Evol. Microbiol.">
        <title>The Global Catalogue of Microorganisms (GCM) 10K type strain sequencing project: providing services to taxonomists for standard genome sequencing and annotation.</title>
        <authorList>
            <consortium name="The Broad Institute Genomics Platform"/>
            <consortium name="The Broad Institute Genome Sequencing Center for Infectious Disease"/>
            <person name="Wu L."/>
            <person name="Ma J."/>
        </authorList>
    </citation>
    <scope>NUCLEOTIDE SEQUENCE [LARGE SCALE GENOMIC DNA]</scope>
    <source>
        <strain evidence="3">JCM 9377</strain>
    </source>
</reference>
<name>A0ABP6QNI3_9ACTN</name>
<comment type="caution">
    <text evidence="2">The sequence shown here is derived from an EMBL/GenBank/DDBJ whole genome shotgun (WGS) entry which is preliminary data.</text>
</comment>
<keyword evidence="3" id="KW-1185">Reference proteome</keyword>
<evidence type="ECO:0000313" key="3">
    <source>
        <dbReference type="Proteomes" id="UP001501237"/>
    </source>
</evidence>
<proteinExistence type="predicted"/>
<sequence>MGAAGTVGGTAPATSPGGGRETIRLRTTVTDREGRERSEDAPGLVFQVVTPKADLAALVRREQARTIQEVLRWSVQQEAPRSPSTTSD</sequence>
<feature type="compositionally biased region" description="Basic and acidic residues" evidence="1">
    <location>
        <begin position="21"/>
        <end position="39"/>
    </location>
</feature>
<gene>
    <name evidence="2" type="ORF">GCM10010468_75990</name>
</gene>
<protein>
    <submittedName>
        <fullName evidence="2">Uncharacterized protein</fullName>
    </submittedName>
</protein>